<keyword evidence="1" id="KW-0732">Signal</keyword>
<feature type="transmembrane region" description="Helical" evidence="4">
    <location>
        <begin position="76"/>
        <end position="96"/>
    </location>
</feature>
<dbReference type="GO" id="GO:0006491">
    <property type="term" value="P:N-glycan processing"/>
    <property type="evidence" value="ECO:0007669"/>
    <property type="project" value="TreeGrafter"/>
</dbReference>
<feature type="region of interest" description="Disordered" evidence="3">
    <location>
        <begin position="1"/>
        <end position="23"/>
    </location>
</feature>
<dbReference type="Pfam" id="PF13015">
    <property type="entry name" value="PRKCSH_1"/>
    <property type="match status" value="1"/>
</dbReference>
<evidence type="ECO:0000256" key="3">
    <source>
        <dbReference type="SAM" id="MobiDB-lite"/>
    </source>
</evidence>
<evidence type="ECO:0000313" key="6">
    <source>
        <dbReference type="EMBL" id="CAH0378723.1"/>
    </source>
</evidence>
<evidence type="ECO:0000313" key="7">
    <source>
        <dbReference type="Proteomes" id="UP000789595"/>
    </source>
</evidence>
<proteinExistence type="predicted"/>
<dbReference type="PROSITE" id="PS51914">
    <property type="entry name" value="MRH"/>
    <property type="match status" value="1"/>
</dbReference>
<protein>
    <recommendedName>
        <fullName evidence="5">MRH domain-containing protein</fullName>
    </recommendedName>
</protein>
<dbReference type="InterPro" id="IPR044865">
    <property type="entry name" value="MRH_dom"/>
</dbReference>
<name>A0A8J2SRM8_9STRA</name>
<dbReference type="InterPro" id="IPR009011">
    <property type="entry name" value="Man6P_isomerase_rcpt-bd_dom_sf"/>
</dbReference>
<accession>A0A8J2SRM8</accession>
<evidence type="ECO:0000256" key="2">
    <source>
        <dbReference type="ARBA" id="ARBA00023157"/>
    </source>
</evidence>
<keyword evidence="4" id="KW-1133">Transmembrane helix</keyword>
<evidence type="ECO:0000259" key="5">
    <source>
        <dbReference type="PROSITE" id="PS51914"/>
    </source>
</evidence>
<reference evidence="6" key="1">
    <citation type="submission" date="2021-11" db="EMBL/GenBank/DDBJ databases">
        <authorList>
            <consortium name="Genoscope - CEA"/>
            <person name="William W."/>
        </authorList>
    </citation>
    <scope>NUCLEOTIDE SEQUENCE</scope>
</reference>
<evidence type="ECO:0000256" key="1">
    <source>
        <dbReference type="ARBA" id="ARBA00022729"/>
    </source>
</evidence>
<keyword evidence="4" id="KW-0472">Membrane</keyword>
<organism evidence="6 7">
    <name type="scientific">Pelagomonas calceolata</name>
    <dbReference type="NCBI Taxonomy" id="35677"/>
    <lineage>
        <taxon>Eukaryota</taxon>
        <taxon>Sar</taxon>
        <taxon>Stramenopiles</taxon>
        <taxon>Ochrophyta</taxon>
        <taxon>Pelagophyceae</taxon>
        <taxon>Pelagomonadales</taxon>
        <taxon>Pelagomonadaceae</taxon>
        <taxon>Pelagomonas</taxon>
    </lineage>
</organism>
<dbReference type="Proteomes" id="UP000789595">
    <property type="component" value="Unassembled WGS sequence"/>
</dbReference>
<dbReference type="InterPro" id="IPR039794">
    <property type="entry name" value="Gtb1-like"/>
</dbReference>
<dbReference type="AlphaFoldDB" id="A0A8J2SRM8"/>
<dbReference type="GO" id="GO:0017177">
    <property type="term" value="C:glucosidase II complex"/>
    <property type="evidence" value="ECO:0007669"/>
    <property type="project" value="TreeGrafter"/>
</dbReference>
<comment type="caution">
    <text evidence="6">The sequence shown here is derived from an EMBL/GenBank/DDBJ whole genome shotgun (WGS) entry which is preliminary data.</text>
</comment>
<keyword evidence="4" id="KW-0812">Transmembrane</keyword>
<gene>
    <name evidence="6" type="ORF">PECAL_6P03180</name>
</gene>
<dbReference type="Gene3D" id="2.70.130.10">
    <property type="entry name" value="Mannose-6-phosphate receptor binding domain"/>
    <property type="match status" value="1"/>
</dbReference>
<sequence length="489" mass="53761">MDPSEEATGSLDDDASSSDGASSVDYISEVSDAESTASEAVAAALEDVIDAVERRVDRQRRRAALRRFVRRVLRTTVRAALFSILCLAAAAAAAALERERGRWLTRCPLHAPCGDETFPCVGAITEPFAIPRGRVGDGVADCCGGSDEPHGDVSVCMRDAQQQLEEARREMTSMELSMAARRVLAEEAPFAAARAAVEDAQLRSDELRFSELQPRSYHEAAQLQAVRQKIQRLRVQAAGAYHQDPDIYGDDGAWLGLRGSCFDSPPLTEKSVLGGTSNVVARAYVFRVCPFKNVTQREADYLEWKRATAHAEGKKMKRSAPPEPVVLGEFQVWADSGDDRHPLYYAQKQLVVAEASAKGARQIYAGGEPCAGDRQRVAIVRPVCAAETKLVRVDEDGVCNYLMDLETPAACLGVSSARLRDLERRLAYPVAYATRRMMASVGRRLWRENMLLLLRATGRRPVGEWVPRVEAVLAHCRARAEAWVVRMVS</sequence>
<feature type="domain" description="MRH" evidence="5">
    <location>
        <begin position="259"/>
        <end position="413"/>
    </location>
</feature>
<keyword evidence="2" id="KW-1015">Disulfide bond</keyword>
<dbReference type="InterPro" id="IPR036607">
    <property type="entry name" value="PRKCSH"/>
</dbReference>
<dbReference type="EMBL" id="CAKKNE010000006">
    <property type="protein sequence ID" value="CAH0378723.1"/>
    <property type="molecule type" value="Genomic_DNA"/>
</dbReference>
<dbReference type="PANTHER" id="PTHR12630">
    <property type="entry name" value="N-LINKED OLIGOSACCHARIDE PROCESSING"/>
    <property type="match status" value="1"/>
</dbReference>
<keyword evidence="7" id="KW-1185">Reference proteome</keyword>
<dbReference type="PANTHER" id="PTHR12630:SF1">
    <property type="entry name" value="GLUCOSIDASE 2 SUBUNIT BETA"/>
    <property type="match status" value="1"/>
</dbReference>
<evidence type="ECO:0000256" key="4">
    <source>
        <dbReference type="SAM" id="Phobius"/>
    </source>
</evidence>